<name>A0A4C1TEC0_EUMVA</name>
<dbReference type="STRING" id="151549.A0A4C1TEC0"/>
<dbReference type="PANTHER" id="PTHR10492">
    <property type="match status" value="1"/>
</dbReference>
<sequence length="227" mass="26371">MYSIEWQKLGLPHAPIPISLVERTRPDQIDIICAEISDPETDADLHDIRITKMIHGLCGTINRQSPCKVNEKYLKRHVRKLKADTITDNDGYPLYRHRSPDDNDRTIITKMKEKLLWSTTVKLFHIHHFFLKHSKAYCNVEYYDPVKSIKYICKYATKGSDMAIFGIQTSNINDEITRYQVGRYVNCNETLWRILSFPIHDSHPTVVHLGVHLENGQKVYFTASKAT</sequence>
<dbReference type="PANTHER" id="PTHR10492:SF90">
    <property type="entry name" value="ATP-DEPENDENT DNA HELICASE"/>
    <property type="match status" value="1"/>
</dbReference>
<dbReference type="AlphaFoldDB" id="A0A4C1TEC0"/>
<dbReference type="OrthoDB" id="1728974at2759"/>
<keyword evidence="2" id="KW-1185">Reference proteome</keyword>
<dbReference type="EMBL" id="BGZK01000052">
    <property type="protein sequence ID" value="GBP12556.1"/>
    <property type="molecule type" value="Genomic_DNA"/>
</dbReference>
<reference evidence="1 2" key="1">
    <citation type="journal article" date="2019" name="Commun. Biol.">
        <title>The bagworm genome reveals a unique fibroin gene that provides high tensile strength.</title>
        <authorList>
            <person name="Kono N."/>
            <person name="Nakamura H."/>
            <person name="Ohtoshi R."/>
            <person name="Tomita M."/>
            <person name="Numata K."/>
            <person name="Arakawa K."/>
        </authorList>
    </citation>
    <scope>NUCLEOTIDE SEQUENCE [LARGE SCALE GENOMIC DNA]</scope>
</reference>
<accession>A0A4C1TEC0</accession>
<gene>
    <name evidence="1" type="ORF">EVAR_10225_1</name>
</gene>
<evidence type="ECO:0000313" key="2">
    <source>
        <dbReference type="Proteomes" id="UP000299102"/>
    </source>
</evidence>
<comment type="caution">
    <text evidence="1">The sequence shown here is derived from an EMBL/GenBank/DDBJ whole genome shotgun (WGS) entry which is preliminary data.</text>
</comment>
<organism evidence="1 2">
    <name type="scientific">Eumeta variegata</name>
    <name type="common">Bagworm moth</name>
    <name type="synonym">Eumeta japonica</name>
    <dbReference type="NCBI Taxonomy" id="151549"/>
    <lineage>
        <taxon>Eukaryota</taxon>
        <taxon>Metazoa</taxon>
        <taxon>Ecdysozoa</taxon>
        <taxon>Arthropoda</taxon>
        <taxon>Hexapoda</taxon>
        <taxon>Insecta</taxon>
        <taxon>Pterygota</taxon>
        <taxon>Neoptera</taxon>
        <taxon>Endopterygota</taxon>
        <taxon>Lepidoptera</taxon>
        <taxon>Glossata</taxon>
        <taxon>Ditrysia</taxon>
        <taxon>Tineoidea</taxon>
        <taxon>Psychidae</taxon>
        <taxon>Oiketicinae</taxon>
        <taxon>Eumeta</taxon>
    </lineage>
</organism>
<dbReference type="Proteomes" id="UP000299102">
    <property type="component" value="Unassembled WGS sequence"/>
</dbReference>
<evidence type="ECO:0000313" key="1">
    <source>
        <dbReference type="EMBL" id="GBP12556.1"/>
    </source>
</evidence>
<proteinExistence type="predicted"/>
<protein>
    <submittedName>
        <fullName evidence="1">Uncharacterized protein</fullName>
    </submittedName>
</protein>